<feature type="transmembrane region" description="Helical" evidence="10">
    <location>
        <begin position="67"/>
        <end position="87"/>
    </location>
</feature>
<comment type="catalytic activity">
    <reaction evidence="1">
        <text>ATP + protein L-histidine = ADP + protein N-phospho-L-histidine.</text>
        <dbReference type="EC" id="2.7.13.3"/>
    </reaction>
</comment>
<name>A0A399RJ08_9PROT</name>
<accession>A0A399RJ08</accession>
<keyword evidence="5" id="KW-0597">Phosphoprotein</keyword>
<dbReference type="Pfam" id="PF02518">
    <property type="entry name" value="HATPase_c"/>
    <property type="match status" value="1"/>
</dbReference>
<dbReference type="CDD" id="cd00082">
    <property type="entry name" value="HisKA"/>
    <property type="match status" value="1"/>
</dbReference>
<dbReference type="EMBL" id="QWFX01000006">
    <property type="protein sequence ID" value="RIJ30631.1"/>
    <property type="molecule type" value="Genomic_DNA"/>
</dbReference>
<evidence type="ECO:0000313" key="13">
    <source>
        <dbReference type="Proteomes" id="UP000266385"/>
    </source>
</evidence>
<dbReference type="Gene3D" id="1.10.287.130">
    <property type="match status" value="1"/>
</dbReference>
<sequence>MDDVTVNREGFEQALYSLLPTGLAGVDAARGRARLRTLVTLRWLAVAGQTAAVVVVQFILGFDMPLGLCLTVIAASAWLNVFLSFAMREQVLLKGWEATLQLAFDTVQLAMLITLTGGLSNPFLLFLLAPVTVAATSLRPRFSVIISLLAISCAALMPLSSYGLPWRTDQVFTLPPLFEWGHFAALGIGVLFFVISSARLNEDEARLVRALDAASVVMAREQRLSALGAMAAMTAHELGTPLATIHLVARELSGDLEDEDPRREDVQLIAEQAERCREILGQLSRAREAEDIVHANMPLSALVEEAAAPFKGLGVELRVTYAPGDGGEARVPMIRRSPEILHALGAFIENAVSFADSQVRAVASWTGHQFMVTITDDGPGFAAEVMPKLGEPYVSQRSEAHLGGGDMGLGFFIAKTLIERTGGRIATRNRIPPRHGAIVQAVWPRKALESLESDRMQINSPQVESESDGL</sequence>
<dbReference type="PANTHER" id="PTHR44936:SF10">
    <property type="entry name" value="SENSOR PROTEIN RSTB"/>
    <property type="match status" value="1"/>
</dbReference>
<evidence type="ECO:0000259" key="11">
    <source>
        <dbReference type="PROSITE" id="PS50109"/>
    </source>
</evidence>
<dbReference type="SMART" id="SM00388">
    <property type="entry name" value="HisKA"/>
    <property type="match status" value="1"/>
</dbReference>
<evidence type="ECO:0000256" key="2">
    <source>
        <dbReference type="ARBA" id="ARBA00004651"/>
    </source>
</evidence>
<keyword evidence="4" id="KW-1003">Cell membrane</keyword>
<evidence type="ECO:0000256" key="4">
    <source>
        <dbReference type="ARBA" id="ARBA00022475"/>
    </source>
</evidence>
<evidence type="ECO:0000256" key="10">
    <source>
        <dbReference type="SAM" id="Phobius"/>
    </source>
</evidence>
<dbReference type="InterPro" id="IPR005467">
    <property type="entry name" value="His_kinase_dom"/>
</dbReference>
<gene>
    <name evidence="12" type="ORF">D1223_08405</name>
</gene>
<proteinExistence type="predicted"/>
<dbReference type="Gene3D" id="3.30.565.10">
    <property type="entry name" value="Histidine kinase-like ATPase, C-terminal domain"/>
    <property type="match status" value="1"/>
</dbReference>
<feature type="transmembrane region" description="Helical" evidence="10">
    <location>
        <begin position="180"/>
        <end position="200"/>
    </location>
</feature>
<dbReference type="InterPro" id="IPR003594">
    <property type="entry name" value="HATPase_dom"/>
</dbReference>
<dbReference type="SUPFAM" id="SSF47384">
    <property type="entry name" value="Homodimeric domain of signal transducing histidine kinase"/>
    <property type="match status" value="1"/>
</dbReference>
<evidence type="ECO:0000256" key="9">
    <source>
        <dbReference type="ARBA" id="ARBA00022840"/>
    </source>
</evidence>
<evidence type="ECO:0000256" key="3">
    <source>
        <dbReference type="ARBA" id="ARBA00012438"/>
    </source>
</evidence>
<dbReference type="PANTHER" id="PTHR44936">
    <property type="entry name" value="SENSOR PROTEIN CREC"/>
    <property type="match status" value="1"/>
</dbReference>
<dbReference type="InterPro" id="IPR036097">
    <property type="entry name" value="HisK_dim/P_sf"/>
</dbReference>
<comment type="subcellular location">
    <subcellularLocation>
        <location evidence="2">Cell membrane</location>
        <topology evidence="2">Multi-pass membrane protein</topology>
    </subcellularLocation>
</comment>
<evidence type="ECO:0000256" key="5">
    <source>
        <dbReference type="ARBA" id="ARBA00022553"/>
    </source>
</evidence>
<evidence type="ECO:0000256" key="1">
    <source>
        <dbReference type="ARBA" id="ARBA00000085"/>
    </source>
</evidence>
<dbReference type="InterPro" id="IPR036890">
    <property type="entry name" value="HATPase_C_sf"/>
</dbReference>
<dbReference type="RefSeq" id="WP_119375940.1">
    <property type="nucleotide sequence ID" value="NZ_QWFX01000006.1"/>
</dbReference>
<keyword evidence="9" id="KW-0067">ATP-binding</keyword>
<keyword evidence="8 12" id="KW-0418">Kinase</keyword>
<evidence type="ECO:0000256" key="8">
    <source>
        <dbReference type="ARBA" id="ARBA00022777"/>
    </source>
</evidence>
<feature type="domain" description="Histidine kinase" evidence="11">
    <location>
        <begin position="233"/>
        <end position="447"/>
    </location>
</feature>
<keyword evidence="6" id="KW-0808">Transferase</keyword>
<dbReference type="SUPFAM" id="SSF55874">
    <property type="entry name" value="ATPase domain of HSP90 chaperone/DNA topoisomerase II/histidine kinase"/>
    <property type="match status" value="1"/>
</dbReference>
<dbReference type="GO" id="GO:0005524">
    <property type="term" value="F:ATP binding"/>
    <property type="evidence" value="ECO:0007669"/>
    <property type="project" value="UniProtKB-KW"/>
</dbReference>
<comment type="caution">
    <text evidence="12">The sequence shown here is derived from an EMBL/GenBank/DDBJ whole genome shotgun (WGS) entry which is preliminary data.</text>
</comment>
<dbReference type="NCBIfam" id="NF033792">
    <property type="entry name" value="ActS_PrrB_HisK"/>
    <property type="match status" value="1"/>
</dbReference>
<dbReference type="InterPro" id="IPR003661">
    <property type="entry name" value="HisK_dim/P_dom"/>
</dbReference>
<dbReference type="EC" id="2.7.13.3" evidence="3"/>
<dbReference type="Pfam" id="PF00512">
    <property type="entry name" value="HisKA"/>
    <property type="match status" value="1"/>
</dbReference>
<dbReference type="InterPro" id="IPR004358">
    <property type="entry name" value="Sig_transdc_His_kin-like_C"/>
</dbReference>
<protein>
    <recommendedName>
        <fullName evidence="3">histidine kinase</fullName>
        <ecNumber evidence="3">2.7.13.3</ecNumber>
    </recommendedName>
</protein>
<evidence type="ECO:0000313" key="12">
    <source>
        <dbReference type="EMBL" id="RIJ30631.1"/>
    </source>
</evidence>
<organism evidence="12 13">
    <name type="scientific">Henriciella mobilis</name>
    <dbReference type="NCBI Taxonomy" id="2305467"/>
    <lineage>
        <taxon>Bacteria</taxon>
        <taxon>Pseudomonadati</taxon>
        <taxon>Pseudomonadota</taxon>
        <taxon>Alphaproteobacteria</taxon>
        <taxon>Hyphomonadales</taxon>
        <taxon>Hyphomonadaceae</taxon>
        <taxon>Henriciella</taxon>
    </lineage>
</organism>
<keyword evidence="13" id="KW-1185">Reference proteome</keyword>
<dbReference type="PROSITE" id="PS50109">
    <property type="entry name" value="HIS_KIN"/>
    <property type="match status" value="1"/>
</dbReference>
<evidence type="ECO:0000256" key="7">
    <source>
        <dbReference type="ARBA" id="ARBA00022741"/>
    </source>
</evidence>
<evidence type="ECO:0000256" key="6">
    <source>
        <dbReference type="ARBA" id="ARBA00022679"/>
    </source>
</evidence>
<dbReference type="OrthoDB" id="9785252at2"/>
<dbReference type="GO" id="GO:0000155">
    <property type="term" value="F:phosphorelay sensor kinase activity"/>
    <property type="evidence" value="ECO:0007669"/>
    <property type="project" value="InterPro"/>
</dbReference>
<dbReference type="InterPro" id="IPR047770">
    <property type="entry name" value="RegB"/>
</dbReference>
<keyword evidence="10" id="KW-0812">Transmembrane</keyword>
<feature type="transmembrane region" description="Helical" evidence="10">
    <location>
        <begin position="141"/>
        <end position="160"/>
    </location>
</feature>
<keyword evidence="7" id="KW-0547">Nucleotide-binding</keyword>
<keyword evidence="10" id="KW-1133">Transmembrane helix</keyword>
<feature type="transmembrane region" description="Helical" evidence="10">
    <location>
        <begin position="107"/>
        <end position="129"/>
    </location>
</feature>
<dbReference type="AlphaFoldDB" id="A0A399RJ08"/>
<keyword evidence="10" id="KW-0472">Membrane</keyword>
<dbReference type="Proteomes" id="UP000266385">
    <property type="component" value="Unassembled WGS sequence"/>
</dbReference>
<dbReference type="GO" id="GO:0005886">
    <property type="term" value="C:plasma membrane"/>
    <property type="evidence" value="ECO:0007669"/>
    <property type="project" value="UniProtKB-SubCell"/>
</dbReference>
<reference evidence="12 13" key="1">
    <citation type="submission" date="2018-08" db="EMBL/GenBank/DDBJ databases">
        <title>Henriciella mobilis sp. nov., isolated from seawater.</title>
        <authorList>
            <person name="Cheng H."/>
            <person name="Wu Y.-H."/>
            <person name="Xu X.-W."/>
            <person name="Guo L.-L."/>
        </authorList>
    </citation>
    <scope>NUCLEOTIDE SEQUENCE [LARGE SCALE GENOMIC DNA]</scope>
    <source>
        <strain evidence="12 13">JN25</strain>
    </source>
</reference>
<dbReference type="PRINTS" id="PR00344">
    <property type="entry name" value="BCTRLSENSOR"/>
</dbReference>
<dbReference type="InterPro" id="IPR050980">
    <property type="entry name" value="2C_sensor_his_kinase"/>
</dbReference>
<feature type="transmembrane region" description="Helical" evidence="10">
    <location>
        <begin position="41"/>
        <end position="60"/>
    </location>
</feature>
<dbReference type="SMART" id="SM00387">
    <property type="entry name" value="HATPase_c"/>
    <property type="match status" value="1"/>
</dbReference>